<protein>
    <submittedName>
        <fullName evidence="10">Cytochrome P450</fullName>
    </submittedName>
</protein>
<proteinExistence type="inferred from homology"/>
<evidence type="ECO:0000256" key="7">
    <source>
        <dbReference type="ARBA" id="ARBA00023033"/>
    </source>
</evidence>
<comment type="cofactor">
    <cofactor evidence="1 8">
        <name>heme</name>
        <dbReference type="ChEBI" id="CHEBI:30413"/>
    </cofactor>
</comment>
<evidence type="ECO:0000256" key="8">
    <source>
        <dbReference type="PIRSR" id="PIRSR602401-1"/>
    </source>
</evidence>
<keyword evidence="6 8" id="KW-0408">Iron</keyword>
<dbReference type="KEGG" id="chig:CH63R_03141"/>
<dbReference type="InterPro" id="IPR050364">
    <property type="entry name" value="Cytochrome_P450_fung"/>
</dbReference>
<dbReference type="GO" id="GO:0016705">
    <property type="term" value="F:oxidoreductase activity, acting on paired donors, with incorporation or reduction of molecular oxygen"/>
    <property type="evidence" value="ECO:0007669"/>
    <property type="project" value="InterPro"/>
</dbReference>
<dbReference type="Pfam" id="PF00067">
    <property type="entry name" value="p450"/>
    <property type="match status" value="2"/>
</dbReference>
<comment type="caution">
    <text evidence="10">The sequence shown here is derived from an EMBL/GenBank/DDBJ whole genome shotgun (WGS) entry which is preliminary data.</text>
</comment>
<dbReference type="InterPro" id="IPR001128">
    <property type="entry name" value="Cyt_P450"/>
</dbReference>
<dbReference type="PANTHER" id="PTHR46300">
    <property type="entry name" value="P450, PUTATIVE (EUROFUNG)-RELATED-RELATED"/>
    <property type="match status" value="1"/>
</dbReference>
<organism evidence="10 11">
    <name type="scientific">Colletotrichum higginsianum (strain IMI 349063)</name>
    <name type="common">Crucifer anthracnose fungus</name>
    <dbReference type="NCBI Taxonomy" id="759273"/>
    <lineage>
        <taxon>Eukaryota</taxon>
        <taxon>Fungi</taxon>
        <taxon>Dikarya</taxon>
        <taxon>Ascomycota</taxon>
        <taxon>Pezizomycotina</taxon>
        <taxon>Sordariomycetes</taxon>
        <taxon>Hypocreomycetidae</taxon>
        <taxon>Glomerellales</taxon>
        <taxon>Glomerellaceae</taxon>
        <taxon>Colletotrichum</taxon>
        <taxon>Colletotrichum destructivum species complex</taxon>
    </lineage>
</organism>
<evidence type="ECO:0000256" key="2">
    <source>
        <dbReference type="ARBA" id="ARBA00010617"/>
    </source>
</evidence>
<evidence type="ECO:0000256" key="3">
    <source>
        <dbReference type="ARBA" id="ARBA00022617"/>
    </source>
</evidence>
<dbReference type="Proteomes" id="UP000092177">
    <property type="component" value="Chromosome 2"/>
</dbReference>
<dbReference type="GO" id="GO:0005506">
    <property type="term" value="F:iron ion binding"/>
    <property type="evidence" value="ECO:0007669"/>
    <property type="project" value="InterPro"/>
</dbReference>
<sequence length="589" mass="65660">MILAIVTYSAVVIGLVYLVFTFPRVCTLGFSTWPTRDHHPLTMLPRQLQQEWKLYSHRSQLPPGPRTIRTGLKKPWLWFRELSREYGDVVYLQMGPTPTIVLGSAQAAWDLLEKKGAVFSSRPRFIMGGELLSGGMRGLMAPYSPFWRRWRKLLHGGFMQRQSETYRPVQCLESRVLMHELLASPGDFRRHIERYAASVIVTVTYGRRVEDVATDVVVRRNAESMGRLTSVKYTTPHRPGALEPKLCELTSTPYHSIPGRFAVERYPVLKHIPSFLAPWKAEVLRQRQKDIQLYTELMDEVRRKVGDGVAPACFAKHLIQEQAALGMTDLEIAYTAGSPFGAGVETSAGSLASFFLACVKFGPRFIPKAQEELDRVVGGDRLPTFQDLDGLAYVRAIASETLRWRPVAVLGGTPHASTADHVYKGMFIPKGSTVIAPLWSSKSDRGSADIGLALFGNVNLHLNEADFPEPHEFRPERFTEQREYPGTLGHSAFGWGRRVCPGMHLGSASVALNIARVLWGFAVGPAKDEKGRDVDVDIFAYSDGFNSSPLPFPCSITPRSPRHAEVIGEECERALEELRESSVGPGKAS</sequence>
<keyword evidence="11" id="KW-1185">Reference proteome</keyword>
<keyword evidence="3 8" id="KW-0349">Heme</keyword>
<dbReference type="AlphaFoldDB" id="A0A1B7YQU6"/>
<reference evidence="11" key="1">
    <citation type="journal article" date="2017" name="BMC Genomics">
        <title>Gapless genome assembly of Colletotrichum higginsianum reveals chromosome structure and association of transposable elements with secondary metabolite gene clusters.</title>
        <authorList>
            <person name="Dallery J.-F."/>
            <person name="Lapalu N."/>
            <person name="Zampounis A."/>
            <person name="Pigne S."/>
            <person name="Luyten I."/>
            <person name="Amselem J."/>
            <person name="Wittenberg A.H.J."/>
            <person name="Zhou S."/>
            <person name="de Queiroz M.V."/>
            <person name="Robin G.P."/>
            <person name="Auger A."/>
            <person name="Hainaut M."/>
            <person name="Henrissat B."/>
            <person name="Kim K.-T."/>
            <person name="Lee Y.-H."/>
            <person name="Lespinet O."/>
            <person name="Schwartz D.C."/>
            <person name="Thon M.R."/>
            <person name="O'Connell R.J."/>
        </authorList>
    </citation>
    <scope>NUCLEOTIDE SEQUENCE [LARGE SCALE GENOMIC DNA]</scope>
    <source>
        <strain evidence="11">IMI 349063</strain>
    </source>
</reference>
<dbReference type="Gene3D" id="1.10.630.10">
    <property type="entry name" value="Cytochrome P450"/>
    <property type="match status" value="1"/>
</dbReference>
<dbReference type="OrthoDB" id="1470350at2759"/>
<dbReference type="InterPro" id="IPR002401">
    <property type="entry name" value="Cyt_P450_E_grp-I"/>
</dbReference>
<dbReference type="GO" id="GO:0004497">
    <property type="term" value="F:monooxygenase activity"/>
    <property type="evidence" value="ECO:0007669"/>
    <property type="project" value="UniProtKB-KW"/>
</dbReference>
<evidence type="ECO:0000313" key="10">
    <source>
        <dbReference type="EMBL" id="OBR14415.1"/>
    </source>
</evidence>
<dbReference type="SUPFAM" id="SSF48264">
    <property type="entry name" value="Cytochrome P450"/>
    <property type="match status" value="1"/>
</dbReference>
<evidence type="ECO:0000313" key="11">
    <source>
        <dbReference type="Proteomes" id="UP000092177"/>
    </source>
</evidence>
<evidence type="ECO:0000256" key="5">
    <source>
        <dbReference type="ARBA" id="ARBA00023002"/>
    </source>
</evidence>
<accession>A0A1B7YQU6</accession>
<evidence type="ECO:0000256" key="4">
    <source>
        <dbReference type="ARBA" id="ARBA00022723"/>
    </source>
</evidence>
<dbReference type="GeneID" id="28862223"/>
<dbReference type="InterPro" id="IPR017972">
    <property type="entry name" value="Cyt_P450_CS"/>
</dbReference>
<name>A0A1B7YQU6_COLHI</name>
<dbReference type="RefSeq" id="XP_018162932.1">
    <property type="nucleotide sequence ID" value="XM_018298116.1"/>
</dbReference>
<dbReference type="PANTHER" id="PTHR46300:SF1">
    <property type="entry name" value="P450, PUTATIVE (EUROFUNG)-RELATED"/>
    <property type="match status" value="1"/>
</dbReference>
<gene>
    <name evidence="10" type="ORF">CH63R_03141</name>
</gene>
<evidence type="ECO:0000256" key="1">
    <source>
        <dbReference type="ARBA" id="ARBA00001971"/>
    </source>
</evidence>
<dbReference type="PROSITE" id="PS00086">
    <property type="entry name" value="CYTOCHROME_P450"/>
    <property type="match status" value="1"/>
</dbReference>
<keyword evidence="4 8" id="KW-0479">Metal-binding</keyword>
<keyword evidence="5 9" id="KW-0560">Oxidoreductase</keyword>
<dbReference type="EMBL" id="LTAN01000002">
    <property type="protein sequence ID" value="OBR14415.1"/>
    <property type="molecule type" value="Genomic_DNA"/>
</dbReference>
<dbReference type="CDD" id="cd11065">
    <property type="entry name" value="CYP64-like"/>
    <property type="match status" value="1"/>
</dbReference>
<dbReference type="PRINTS" id="PR00463">
    <property type="entry name" value="EP450I"/>
</dbReference>
<comment type="similarity">
    <text evidence="2 9">Belongs to the cytochrome P450 family.</text>
</comment>
<dbReference type="GO" id="GO:0020037">
    <property type="term" value="F:heme binding"/>
    <property type="evidence" value="ECO:0007669"/>
    <property type="project" value="InterPro"/>
</dbReference>
<dbReference type="InterPro" id="IPR036396">
    <property type="entry name" value="Cyt_P450_sf"/>
</dbReference>
<evidence type="ECO:0000256" key="9">
    <source>
        <dbReference type="RuleBase" id="RU000461"/>
    </source>
</evidence>
<evidence type="ECO:0000256" key="6">
    <source>
        <dbReference type="ARBA" id="ARBA00023004"/>
    </source>
</evidence>
<feature type="binding site" description="axial binding residue" evidence="8">
    <location>
        <position position="500"/>
    </location>
    <ligand>
        <name>heme</name>
        <dbReference type="ChEBI" id="CHEBI:30413"/>
    </ligand>
    <ligandPart>
        <name>Fe</name>
        <dbReference type="ChEBI" id="CHEBI:18248"/>
    </ligandPart>
</feature>
<keyword evidence="7 9" id="KW-0503">Monooxygenase</keyword>
<dbReference type="VEuPathDB" id="FungiDB:CH63R_03141"/>